<gene>
    <name evidence="1" type="ORF">PISMIDRAFT_17857</name>
</gene>
<keyword evidence="2" id="KW-1185">Reference proteome</keyword>
<organism evidence="1 2">
    <name type="scientific">Pisolithus microcarpus 441</name>
    <dbReference type="NCBI Taxonomy" id="765257"/>
    <lineage>
        <taxon>Eukaryota</taxon>
        <taxon>Fungi</taxon>
        <taxon>Dikarya</taxon>
        <taxon>Basidiomycota</taxon>
        <taxon>Agaricomycotina</taxon>
        <taxon>Agaricomycetes</taxon>
        <taxon>Agaricomycetidae</taxon>
        <taxon>Boletales</taxon>
        <taxon>Sclerodermatineae</taxon>
        <taxon>Pisolithaceae</taxon>
        <taxon>Pisolithus</taxon>
    </lineage>
</organism>
<dbReference type="EMBL" id="KN833984">
    <property type="protein sequence ID" value="KIK13623.1"/>
    <property type="molecule type" value="Genomic_DNA"/>
</dbReference>
<dbReference type="HOGENOM" id="CLU_1555880_0_0_1"/>
<evidence type="ECO:0000313" key="2">
    <source>
        <dbReference type="Proteomes" id="UP000054018"/>
    </source>
</evidence>
<reference evidence="2" key="2">
    <citation type="submission" date="2015-01" db="EMBL/GenBank/DDBJ databases">
        <title>Evolutionary Origins and Diversification of the Mycorrhizal Mutualists.</title>
        <authorList>
            <consortium name="DOE Joint Genome Institute"/>
            <consortium name="Mycorrhizal Genomics Consortium"/>
            <person name="Kohler A."/>
            <person name="Kuo A."/>
            <person name="Nagy L.G."/>
            <person name="Floudas D."/>
            <person name="Copeland A."/>
            <person name="Barry K.W."/>
            <person name="Cichocki N."/>
            <person name="Veneault-Fourrey C."/>
            <person name="LaButti K."/>
            <person name="Lindquist E.A."/>
            <person name="Lipzen A."/>
            <person name="Lundell T."/>
            <person name="Morin E."/>
            <person name="Murat C."/>
            <person name="Riley R."/>
            <person name="Ohm R."/>
            <person name="Sun H."/>
            <person name="Tunlid A."/>
            <person name="Henrissat B."/>
            <person name="Grigoriev I.V."/>
            <person name="Hibbett D.S."/>
            <person name="Martin F."/>
        </authorList>
    </citation>
    <scope>NUCLEOTIDE SEQUENCE [LARGE SCALE GENOMIC DNA]</scope>
    <source>
        <strain evidence="2">441</strain>
    </source>
</reference>
<protein>
    <submittedName>
        <fullName evidence="1">Uncharacterized protein</fullName>
    </submittedName>
</protein>
<reference evidence="1 2" key="1">
    <citation type="submission" date="2014-04" db="EMBL/GenBank/DDBJ databases">
        <authorList>
            <consortium name="DOE Joint Genome Institute"/>
            <person name="Kuo A."/>
            <person name="Kohler A."/>
            <person name="Costa M.D."/>
            <person name="Nagy L.G."/>
            <person name="Floudas D."/>
            <person name="Copeland A."/>
            <person name="Barry K.W."/>
            <person name="Cichocki N."/>
            <person name="Veneault-Fourrey C."/>
            <person name="LaButti K."/>
            <person name="Lindquist E.A."/>
            <person name="Lipzen A."/>
            <person name="Lundell T."/>
            <person name="Morin E."/>
            <person name="Murat C."/>
            <person name="Sun H."/>
            <person name="Tunlid A."/>
            <person name="Henrissat B."/>
            <person name="Grigoriev I.V."/>
            <person name="Hibbett D.S."/>
            <person name="Martin F."/>
            <person name="Nordberg H.P."/>
            <person name="Cantor M.N."/>
            <person name="Hua S.X."/>
        </authorList>
    </citation>
    <scope>NUCLEOTIDE SEQUENCE [LARGE SCALE GENOMIC DNA]</scope>
    <source>
        <strain evidence="1 2">441</strain>
    </source>
</reference>
<sequence>MTVMVCFVSYELQYNPSPPSKGTIAAHYVSHDFVRGTAIVDPSTTSVIAWIKYPPNVTIDKARTQDWTAKALRDAGASDLQVSRVFHAFSAEYCGCSIGYIAMEFIESIDCDSNDAELAAKAVQTLIGLQAPQTATFGHVGGGAFFPEWLPNANYKSNQDFYAHIHKISKFLRIDFHGDISRHG</sequence>
<dbReference type="Proteomes" id="UP000054018">
    <property type="component" value="Unassembled WGS sequence"/>
</dbReference>
<name>A0A0C9Z0W2_9AGAM</name>
<evidence type="ECO:0000313" key="1">
    <source>
        <dbReference type="EMBL" id="KIK13623.1"/>
    </source>
</evidence>
<proteinExistence type="predicted"/>
<dbReference type="AlphaFoldDB" id="A0A0C9Z0W2"/>
<dbReference type="STRING" id="765257.A0A0C9Z0W2"/>
<accession>A0A0C9Z0W2</accession>
<dbReference type="OrthoDB" id="2603095at2759"/>